<feature type="compositionally biased region" description="Polar residues" evidence="1">
    <location>
        <begin position="296"/>
        <end position="310"/>
    </location>
</feature>
<evidence type="ECO:0000313" key="3">
    <source>
        <dbReference type="Proteomes" id="UP000306102"/>
    </source>
</evidence>
<feature type="compositionally biased region" description="Polar residues" evidence="1">
    <location>
        <begin position="321"/>
        <end position="332"/>
    </location>
</feature>
<evidence type="ECO:0000256" key="1">
    <source>
        <dbReference type="SAM" id="MobiDB-lite"/>
    </source>
</evidence>
<dbReference type="PANTHER" id="PTHR36378">
    <property type="entry name" value="COTTON FIBER PROTEIN"/>
    <property type="match status" value="1"/>
</dbReference>
<feature type="region of interest" description="Disordered" evidence="1">
    <location>
        <begin position="364"/>
        <end position="407"/>
    </location>
</feature>
<dbReference type="PANTHER" id="PTHR36378:SF1">
    <property type="entry name" value="COTTON FIBER PROTEIN"/>
    <property type="match status" value="1"/>
</dbReference>
<feature type="region of interest" description="Disordered" evidence="1">
    <location>
        <begin position="293"/>
        <end position="332"/>
    </location>
</feature>
<reference evidence="2 3" key="1">
    <citation type="journal article" date="2018" name="Proc. Natl. Acad. Sci. U.S.A.">
        <title>Draft genome sequence of Camellia sinensis var. sinensis provides insights into the evolution of the tea genome and tea quality.</title>
        <authorList>
            <person name="Wei C."/>
            <person name="Yang H."/>
            <person name="Wang S."/>
            <person name="Zhao J."/>
            <person name="Liu C."/>
            <person name="Gao L."/>
            <person name="Xia E."/>
            <person name="Lu Y."/>
            <person name="Tai Y."/>
            <person name="She G."/>
            <person name="Sun J."/>
            <person name="Cao H."/>
            <person name="Tong W."/>
            <person name="Gao Q."/>
            <person name="Li Y."/>
            <person name="Deng W."/>
            <person name="Jiang X."/>
            <person name="Wang W."/>
            <person name="Chen Q."/>
            <person name="Zhang S."/>
            <person name="Li H."/>
            <person name="Wu J."/>
            <person name="Wang P."/>
            <person name="Li P."/>
            <person name="Shi C."/>
            <person name="Zheng F."/>
            <person name="Jian J."/>
            <person name="Huang B."/>
            <person name="Shan D."/>
            <person name="Shi M."/>
            <person name="Fang C."/>
            <person name="Yue Y."/>
            <person name="Li F."/>
            <person name="Li D."/>
            <person name="Wei S."/>
            <person name="Han B."/>
            <person name="Jiang C."/>
            <person name="Yin Y."/>
            <person name="Xia T."/>
            <person name="Zhang Z."/>
            <person name="Bennetzen J.L."/>
            <person name="Zhao S."/>
            <person name="Wan X."/>
        </authorList>
    </citation>
    <scope>NUCLEOTIDE SEQUENCE [LARGE SCALE GENOMIC DNA]</scope>
    <source>
        <strain evidence="3">cv. Shuchazao</strain>
        <tissue evidence="2">Leaf</tissue>
    </source>
</reference>
<gene>
    <name evidence="2" type="ORF">TEA_029436</name>
</gene>
<feature type="compositionally biased region" description="Basic and acidic residues" evidence="1">
    <location>
        <begin position="163"/>
        <end position="180"/>
    </location>
</feature>
<dbReference type="InterPro" id="IPR008480">
    <property type="entry name" value="DUF761_pln"/>
</dbReference>
<dbReference type="Pfam" id="PF05553">
    <property type="entry name" value="DUF761"/>
    <property type="match status" value="1"/>
</dbReference>
<organism evidence="2 3">
    <name type="scientific">Camellia sinensis var. sinensis</name>
    <name type="common">China tea</name>
    <dbReference type="NCBI Taxonomy" id="542762"/>
    <lineage>
        <taxon>Eukaryota</taxon>
        <taxon>Viridiplantae</taxon>
        <taxon>Streptophyta</taxon>
        <taxon>Embryophyta</taxon>
        <taxon>Tracheophyta</taxon>
        <taxon>Spermatophyta</taxon>
        <taxon>Magnoliopsida</taxon>
        <taxon>eudicotyledons</taxon>
        <taxon>Gunneridae</taxon>
        <taxon>Pentapetalae</taxon>
        <taxon>asterids</taxon>
        <taxon>Ericales</taxon>
        <taxon>Theaceae</taxon>
        <taxon>Camellia</taxon>
    </lineage>
</organism>
<evidence type="ECO:0000313" key="2">
    <source>
        <dbReference type="EMBL" id="THG16792.1"/>
    </source>
</evidence>
<dbReference type="STRING" id="542762.A0A4S4EKP5"/>
<keyword evidence="3" id="KW-1185">Reference proteome</keyword>
<feature type="compositionally biased region" description="Polar residues" evidence="1">
    <location>
        <begin position="364"/>
        <end position="378"/>
    </location>
</feature>
<dbReference type="AlphaFoldDB" id="A0A4S4EKP5"/>
<comment type="caution">
    <text evidence="2">The sequence shown here is derived from an EMBL/GenBank/DDBJ whole genome shotgun (WGS) entry which is preliminary data.</text>
</comment>
<proteinExistence type="predicted"/>
<dbReference type="Proteomes" id="UP000306102">
    <property type="component" value="Unassembled WGS sequence"/>
</dbReference>
<feature type="region of interest" description="Disordered" evidence="1">
    <location>
        <begin position="146"/>
        <end position="195"/>
    </location>
</feature>
<name>A0A4S4EKP5_CAMSN</name>
<dbReference type="EMBL" id="SDRB02003848">
    <property type="protein sequence ID" value="THG16792.1"/>
    <property type="molecule type" value="Genomic_DNA"/>
</dbReference>
<feature type="compositionally biased region" description="Polar residues" evidence="1">
    <location>
        <begin position="386"/>
        <end position="407"/>
    </location>
</feature>
<feature type="compositionally biased region" description="Basic and acidic residues" evidence="1">
    <location>
        <begin position="10"/>
        <end position="34"/>
    </location>
</feature>
<protein>
    <submittedName>
        <fullName evidence="2">Uncharacterized protein</fullName>
    </submittedName>
</protein>
<sequence>MSKVDKQKRKAELEAHIKGDDLYDEDKGGDFVDLRDDDSDSNLEMTRAKQASIRSQQQWEERQQFRRGVTGHGSKYDAGGSSGAVGSGQRMPKGSAATELRRSPNLMYRSRSFRFDIELVELVSSSISNQADSDRHELQRLFGGANRSSATASVEEEGCEDAADAKASDDIRGSGDRQRQWQESPSQSGPAYLQGNRKDYKTHQLSHIFLNLMEAESTATTTDTVTTITVIKNGKQSSLTRNEDKNKKKRGTFTIIKAALFMMRRRSDQKTKPLQIEVASNVVLMRLGSMRPLHLQDNQSPPSSIHQALPSSPLKEAPASPQRSSTSSMDSISQYASATNLQALDRGGDQSRYSSSANLQELENSGLESQYGSSTNLQARDDRSKSQYASSPNLQSLAKGSESQYASSPNLHALDNVLESRYASSPNLQALAKGSENGYASSSNLQALDIGLESQYASSPDLQALAKGSESQYASLPNLHALDKVAESQYASSLNLQALAKGSESRYASSPNLQALAKGLESQYVSSPNLQAFAKGSESRYASMPNLQALAKGSESRYASALNLQELDDDESDARINDNGGDEMIDAKAEEFIAQFYHQIRVQAVERYHKTKGKAKTLSA</sequence>
<accession>A0A4S4EKP5</accession>
<feature type="region of interest" description="Disordered" evidence="1">
    <location>
        <begin position="1"/>
        <end position="102"/>
    </location>
</feature>